<keyword evidence="1" id="KW-0472">Membrane</keyword>
<keyword evidence="3" id="KW-1185">Reference proteome</keyword>
<evidence type="ECO:0000256" key="1">
    <source>
        <dbReference type="SAM" id="Phobius"/>
    </source>
</evidence>
<reference evidence="3" key="1">
    <citation type="journal article" date="2019" name="Int. J. Syst. Evol. Microbiol.">
        <title>The Global Catalogue of Microorganisms (GCM) 10K type strain sequencing project: providing services to taxonomists for standard genome sequencing and annotation.</title>
        <authorList>
            <consortium name="The Broad Institute Genomics Platform"/>
            <consortium name="The Broad Institute Genome Sequencing Center for Infectious Disease"/>
            <person name="Wu L."/>
            <person name="Ma J."/>
        </authorList>
    </citation>
    <scope>NUCLEOTIDE SEQUENCE [LARGE SCALE GENOMIC DNA]</scope>
    <source>
        <strain evidence="3">CGMCC 4.7330</strain>
    </source>
</reference>
<name>A0ABV8DKY8_9NOCA</name>
<dbReference type="Proteomes" id="UP001595696">
    <property type="component" value="Unassembled WGS sequence"/>
</dbReference>
<protein>
    <submittedName>
        <fullName evidence="2">Uncharacterized protein</fullName>
    </submittedName>
</protein>
<gene>
    <name evidence="2" type="ORF">ACFO0B_01720</name>
</gene>
<comment type="caution">
    <text evidence="2">The sequence shown here is derived from an EMBL/GenBank/DDBJ whole genome shotgun (WGS) entry which is preliminary data.</text>
</comment>
<accession>A0ABV8DKY8</accession>
<sequence>MIWGRGGSTYIAVETTEAAATNSGGDGLQRWLIRAFIGVLVVVVIAIVLAIMLGGGDSSDRPHNNTTIPSQPGNCYPFACR</sequence>
<feature type="transmembrane region" description="Helical" evidence="1">
    <location>
        <begin position="31"/>
        <end position="53"/>
    </location>
</feature>
<organism evidence="2 3">
    <name type="scientific">Nocardia jiangsuensis</name>
    <dbReference type="NCBI Taxonomy" id="1691563"/>
    <lineage>
        <taxon>Bacteria</taxon>
        <taxon>Bacillati</taxon>
        <taxon>Actinomycetota</taxon>
        <taxon>Actinomycetes</taxon>
        <taxon>Mycobacteriales</taxon>
        <taxon>Nocardiaceae</taxon>
        <taxon>Nocardia</taxon>
    </lineage>
</organism>
<evidence type="ECO:0000313" key="2">
    <source>
        <dbReference type="EMBL" id="MFC3960702.1"/>
    </source>
</evidence>
<keyword evidence="1" id="KW-0812">Transmembrane</keyword>
<dbReference type="RefSeq" id="WP_378610464.1">
    <property type="nucleotide sequence ID" value="NZ_JBHSAX010000002.1"/>
</dbReference>
<dbReference type="EMBL" id="JBHSAX010000002">
    <property type="protein sequence ID" value="MFC3960702.1"/>
    <property type="molecule type" value="Genomic_DNA"/>
</dbReference>
<keyword evidence="1" id="KW-1133">Transmembrane helix</keyword>
<evidence type="ECO:0000313" key="3">
    <source>
        <dbReference type="Proteomes" id="UP001595696"/>
    </source>
</evidence>
<proteinExistence type="predicted"/>